<proteinExistence type="inferred from homology"/>
<dbReference type="InterPro" id="IPR017850">
    <property type="entry name" value="Alkaline_phosphatase_core_sf"/>
</dbReference>
<dbReference type="PANTHER" id="PTHR42693:SF53">
    <property type="entry name" value="ENDO-4-O-SULFATASE"/>
    <property type="match status" value="1"/>
</dbReference>
<dbReference type="PANTHER" id="PTHR42693">
    <property type="entry name" value="ARYLSULFATASE FAMILY MEMBER"/>
    <property type="match status" value="1"/>
</dbReference>
<sequence length="564" mass="64924">MKLFSNFALFSLGIEARKPNVILLITDDFGVGDFTIYNREAKVPTPNIDRIGHEGVNFLGATSASSRCSPSRYMLMTGRYSMEDKEARIINEGEPHLAEMFKKSGYKTGLFGKQQPLPNGINIENFTQEHFEIFRKRNQEAHKYRKEVGRFPNTHNVFQEFGNYIQTKPPQLLDYDYSFTQPGLCCNPGLFFENGKSTEPAETWVQQQPYPENTPVENFNSNGYSFPYTGYFGPAGHVENMTDPHQLGVYYLTWARQTIAGKSFDSREVEQETTRKLETFIDENHEDPFFAYYGLQSGHAPFNTPARFRNQTEVGLFGEVIMEADEIVGRVLDKLEEHNIANDTLVIFMSDNGPTTTGKQILKKWGHNQWLLDLPESNVGPERTVELQGFKNEMGEASHRTPFLWRYPRKFEPSIGFNKTIYEPKVQVSTVDIYATLAELIDYDLGCNEAPDSRSLVSYLETGEASYEVKKKPIMTHAYTPGKYIGIRKGNMKYVPGAEEFFNTEWDPEEENNLFGEEKNKKFISYLDQYIADWLKHIDAREEATKRGADKENCYPQFEQFNWL</sequence>
<evidence type="ECO:0000256" key="3">
    <source>
        <dbReference type="ARBA" id="ARBA00022801"/>
    </source>
</evidence>
<reference evidence="5 6" key="1">
    <citation type="submission" date="2021-04" db="EMBL/GenBank/DDBJ databases">
        <authorList>
            <person name="Bliznina A."/>
        </authorList>
    </citation>
    <scope>NUCLEOTIDE SEQUENCE [LARGE SCALE GENOMIC DNA]</scope>
</reference>
<dbReference type="SUPFAM" id="SSF53649">
    <property type="entry name" value="Alkaline phosphatase-like"/>
    <property type="match status" value="1"/>
</dbReference>
<keyword evidence="3" id="KW-0378">Hydrolase</keyword>
<name>A0ABN7S087_OIKDI</name>
<feature type="domain" description="Sulfatase N-terminal" evidence="4">
    <location>
        <begin position="19"/>
        <end position="164"/>
    </location>
</feature>
<gene>
    <name evidence="5" type="ORF">OKIOD_LOCUS3924</name>
</gene>
<evidence type="ECO:0000313" key="5">
    <source>
        <dbReference type="EMBL" id="CAG5089832.1"/>
    </source>
</evidence>
<feature type="domain" description="Sulfatase N-terminal" evidence="4">
    <location>
        <begin position="226"/>
        <end position="442"/>
    </location>
</feature>
<comment type="similarity">
    <text evidence="2">Belongs to the sulfatase family.</text>
</comment>
<dbReference type="InterPro" id="IPR000917">
    <property type="entry name" value="Sulfatase_N"/>
</dbReference>
<dbReference type="Proteomes" id="UP001158576">
    <property type="component" value="Chromosome PAR"/>
</dbReference>
<evidence type="ECO:0000313" key="6">
    <source>
        <dbReference type="Proteomes" id="UP001158576"/>
    </source>
</evidence>
<keyword evidence="6" id="KW-1185">Reference proteome</keyword>
<comment type="cofactor">
    <cofactor evidence="1">
        <name>Ca(2+)</name>
        <dbReference type="ChEBI" id="CHEBI:29108"/>
    </cofactor>
</comment>
<evidence type="ECO:0000259" key="4">
    <source>
        <dbReference type="Pfam" id="PF00884"/>
    </source>
</evidence>
<dbReference type="EMBL" id="OU015568">
    <property type="protein sequence ID" value="CAG5089832.1"/>
    <property type="molecule type" value="Genomic_DNA"/>
</dbReference>
<dbReference type="Pfam" id="PF00884">
    <property type="entry name" value="Sulfatase"/>
    <property type="match status" value="2"/>
</dbReference>
<protein>
    <submittedName>
        <fullName evidence="5">Oidioi.mRNA.OKI2018_I69.PAR.g12366.t1.cds</fullName>
    </submittedName>
</protein>
<accession>A0ABN7S087</accession>
<dbReference type="InterPro" id="IPR050738">
    <property type="entry name" value="Sulfatase"/>
</dbReference>
<evidence type="ECO:0000256" key="2">
    <source>
        <dbReference type="ARBA" id="ARBA00008779"/>
    </source>
</evidence>
<organism evidence="5 6">
    <name type="scientific">Oikopleura dioica</name>
    <name type="common">Tunicate</name>
    <dbReference type="NCBI Taxonomy" id="34765"/>
    <lineage>
        <taxon>Eukaryota</taxon>
        <taxon>Metazoa</taxon>
        <taxon>Chordata</taxon>
        <taxon>Tunicata</taxon>
        <taxon>Appendicularia</taxon>
        <taxon>Copelata</taxon>
        <taxon>Oikopleuridae</taxon>
        <taxon>Oikopleura</taxon>
    </lineage>
</organism>
<evidence type="ECO:0000256" key="1">
    <source>
        <dbReference type="ARBA" id="ARBA00001913"/>
    </source>
</evidence>
<dbReference type="Gene3D" id="3.40.720.10">
    <property type="entry name" value="Alkaline Phosphatase, subunit A"/>
    <property type="match status" value="1"/>
</dbReference>